<evidence type="ECO:0000313" key="3">
    <source>
        <dbReference type="EMBL" id="OWF49549.1"/>
    </source>
</evidence>
<dbReference type="PROSITE" id="PS50104">
    <property type="entry name" value="TIR"/>
    <property type="match status" value="1"/>
</dbReference>
<gene>
    <name evidence="3" type="ORF">KP79_PYT17467</name>
</gene>
<dbReference type="GO" id="GO:0007165">
    <property type="term" value="P:signal transduction"/>
    <property type="evidence" value="ECO:0007669"/>
    <property type="project" value="InterPro"/>
</dbReference>
<dbReference type="EMBL" id="NEDP02003088">
    <property type="protein sequence ID" value="OWF49549.1"/>
    <property type="molecule type" value="Genomic_DNA"/>
</dbReference>
<proteinExistence type="predicted"/>
<feature type="compositionally biased region" description="Basic and acidic residues" evidence="1">
    <location>
        <begin position="753"/>
        <end position="764"/>
    </location>
</feature>
<name>A0A210QLD2_MIZYE</name>
<feature type="compositionally biased region" description="Polar residues" evidence="1">
    <location>
        <begin position="537"/>
        <end position="568"/>
    </location>
</feature>
<dbReference type="Proteomes" id="UP000242188">
    <property type="component" value="Unassembled WGS sequence"/>
</dbReference>
<feature type="region of interest" description="Disordered" evidence="1">
    <location>
        <begin position="428"/>
        <end position="670"/>
    </location>
</feature>
<dbReference type="InterPro" id="IPR000157">
    <property type="entry name" value="TIR_dom"/>
</dbReference>
<evidence type="ECO:0000259" key="2">
    <source>
        <dbReference type="PROSITE" id="PS50104"/>
    </source>
</evidence>
<comment type="caution">
    <text evidence="3">The sequence shown here is derived from an EMBL/GenBank/DDBJ whole genome shotgun (WGS) entry which is preliminary data.</text>
</comment>
<dbReference type="AlphaFoldDB" id="A0A210QLD2"/>
<dbReference type="InterPro" id="IPR035897">
    <property type="entry name" value="Toll_tir_struct_dom_sf"/>
</dbReference>
<feature type="compositionally biased region" description="Polar residues" evidence="1">
    <location>
        <begin position="471"/>
        <end position="504"/>
    </location>
</feature>
<evidence type="ECO:0000313" key="4">
    <source>
        <dbReference type="Proteomes" id="UP000242188"/>
    </source>
</evidence>
<organism evidence="3 4">
    <name type="scientific">Mizuhopecten yessoensis</name>
    <name type="common">Japanese scallop</name>
    <name type="synonym">Patinopecten yessoensis</name>
    <dbReference type="NCBI Taxonomy" id="6573"/>
    <lineage>
        <taxon>Eukaryota</taxon>
        <taxon>Metazoa</taxon>
        <taxon>Spiralia</taxon>
        <taxon>Lophotrochozoa</taxon>
        <taxon>Mollusca</taxon>
        <taxon>Bivalvia</taxon>
        <taxon>Autobranchia</taxon>
        <taxon>Pteriomorphia</taxon>
        <taxon>Pectinida</taxon>
        <taxon>Pectinoidea</taxon>
        <taxon>Pectinidae</taxon>
        <taxon>Mizuhopecten</taxon>
    </lineage>
</organism>
<dbReference type="STRING" id="6573.A0A210QLD2"/>
<feature type="domain" description="TIR" evidence="2">
    <location>
        <begin position="15"/>
        <end position="167"/>
    </location>
</feature>
<feature type="compositionally biased region" description="Polar residues" evidence="1">
    <location>
        <begin position="428"/>
        <end position="445"/>
    </location>
</feature>
<feature type="compositionally biased region" description="Low complexity" evidence="1">
    <location>
        <begin position="218"/>
        <end position="230"/>
    </location>
</feature>
<protein>
    <recommendedName>
        <fullName evidence="2">TIR domain-containing protein</fullName>
    </recommendedName>
</protein>
<sequence>MSSRRNTNVSLPKGKKYHFNVIYNNAKSKLSTTPDTELSLKVTEYFIGQAKGWGYDHSYYVERDALPGQNIFTELFHVIDSSMYTIVILTHGFLSNCWAKYCQLSAFKSLLDSTGSDPISISRLIPVLVGVRDTELLQNLSLNRYVSFTITDWRTDKKEWDKVRQMMQDVTLIPGQVTHHPIQETGTPGTRITHIAQAEDTPSLSQFNRPPPETDGPRPSNASSAAARGSRTQREISQRQDGQRSGYINTQQVAVGGASTRVTPSTNSPQTGNSAGVTSSTSSPQTGNSAGVTASTSSPQTGNSARVTASTSSPQTGNSAGVTASTSSPQTGNSAGVTAASSSPQTGNASSKEPNQSQEQDLLRREIKSTTHVIQVQTEQNTTSYSSLPAQQFISSPPGPTITMPVGASAAVRENVGPQMKEEVTRLESQNLSNDMPSVGQSRSSKVIPPGDISGNLSQNPPGSPEETEQKQLANTVTTGADQSTRSTPFSDSGIGSTDTTPSPSLDPFSAMTYQFEETLSSPQEEISAVLQEKSHCGTTFSNQMSAPPNTQITKTDVSQDHTGTPTSLLPGHMSDSEARTSISSSRNEGMSETGNTTTSDRILDSIGSMQNQSDLDFDHGSLPSGGGPTAVLNAKSQRDPTSPKGDHSDQTSARGDNSDESARESLLEQAAEESVAMVSEHNIELLLSSSIHPIEDKDDFTSNRYEQLVSDKEETIPQKLSEFGKSEEVCRKSGVLSAEDSPIQSGSMPEGGTDRQKNGDSKLHGASGPLVNSLTNGKQRTRRASMSDLARPVMRILGNWILKPALHVYNVADQLYI</sequence>
<feature type="compositionally biased region" description="Polar residues" evidence="1">
    <location>
        <begin position="260"/>
        <end position="360"/>
    </location>
</feature>
<dbReference type="OrthoDB" id="6156515at2759"/>
<keyword evidence="4" id="KW-1185">Reference proteome</keyword>
<feature type="compositionally biased region" description="Basic and acidic residues" evidence="1">
    <location>
        <begin position="232"/>
        <end position="242"/>
    </location>
</feature>
<feature type="region of interest" description="Disordered" evidence="1">
    <location>
        <begin position="199"/>
        <end position="362"/>
    </location>
</feature>
<dbReference type="Gene3D" id="3.40.50.10140">
    <property type="entry name" value="Toll/interleukin-1 receptor homology (TIR) domain"/>
    <property type="match status" value="1"/>
</dbReference>
<feature type="compositionally biased region" description="Polar residues" evidence="1">
    <location>
        <begin position="580"/>
        <end position="601"/>
    </location>
</feature>
<feature type="compositionally biased region" description="Polar residues" evidence="1">
    <location>
        <begin position="512"/>
        <end position="525"/>
    </location>
</feature>
<feature type="region of interest" description="Disordered" evidence="1">
    <location>
        <begin position="733"/>
        <end position="787"/>
    </location>
</feature>
<accession>A0A210QLD2</accession>
<reference evidence="3 4" key="1">
    <citation type="journal article" date="2017" name="Nat. Ecol. Evol.">
        <title>Scallop genome provides insights into evolution of bilaterian karyotype and development.</title>
        <authorList>
            <person name="Wang S."/>
            <person name="Zhang J."/>
            <person name="Jiao W."/>
            <person name="Li J."/>
            <person name="Xun X."/>
            <person name="Sun Y."/>
            <person name="Guo X."/>
            <person name="Huan P."/>
            <person name="Dong B."/>
            <person name="Zhang L."/>
            <person name="Hu X."/>
            <person name="Sun X."/>
            <person name="Wang J."/>
            <person name="Zhao C."/>
            <person name="Wang Y."/>
            <person name="Wang D."/>
            <person name="Huang X."/>
            <person name="Wang R."/>
            <person name="Lv J."/>
            <person name="Li Y."/>
            <person name="Zhang Z."/>
            <person name="Liu B."/>
            <person name="Lu W."/>
            <person name="Hui Y."/>
            <person name="Liang J."/>
            <person name="Zhou Z."/>
            <person name="Hou R."/>
            <person name="Li X."/>
            <person name="Liu Y."/>
            <person name="Li H."/>
            <person name="Ning X."/>
            <person name="Lin Y."/>
            <person name="Zhao L."/>
            <person name="Xing Q."/>
            <person name="Dou J."/>
            <person name="Li Y."/>
            <person name="Mao J."/>
            <person name="Guo H."/>
            <person name="Dou H."/>
            <person name="Li T."/>
            <person name="Mu C."/>
            <person name="Jiang W."/>
            <person name="Fu Q."/>
            <person name="Fu X."/>
            <person name="Miao Y."/>
            <person name="Liu J."/>
            <person name="Yu Q."/>
            <person name="Li R."/>
            <person name="Liao H."/>
            <person name="Li X."/>
            <person name="Kong Y."/>
            <person name="Jiang Z."/>
            <person name="Chourrout D."/>
            <person name="Li R."/>
            <person name="Bao Z."/>
        </authorList>
    </citation>
    <scope>NUCLEOTIDE SEQUENCE [LARGE SCALE GENOMIC DNA]</scope>
    <source>
        <strain evidence="3 4">PY_sf001</strain>
    </source>
</reference>
<evidence type="ECO:0000256" key="1">
    <source>
        <dbReference type="SAM" id="MobiDB-lite"/>
    </source>
</evidence>
<feature type="compositionally biased region" description="Basic and acidic residues" evidence="1">
    <location>
        <begin position="657"/>
        <end position="667"/>
    </location>
</feature>
<dbReference type="SUPFAM" id="SSF52200">
    <property type="entry name" value="Toll/Interleukin receptor TIR domain"/>
    <property type="match status" value="1"/>
</dbReference>